<reference evidence="2" key="1">
    <citation type="submission" date="2014-09" db="EMBL/GenBank/DDBJ databases">
        <authorList>
            <person name="Sharma Rahul"/>
            <person name="Thines Marco"/>
        </authorList>
    </citation>
    <scope>NUCLEOTIDE SEQUENCE [LARGE SCALE GENOMIC DNA]</scope>
</reference>
<organism evidence="1 2">
    <name type="scientific">Plasmopara halstedii</name>
    <name type="common">Downy mildew of sunflower</name>
    <dbReference type="NCBI Taxonomy" id="4781"/>
    <lineage>
        <taxon>Eukaryota</taxon>
        <taxon>Sar</taxon>
        <taxon>Stramenopiles</taxon>
        <taxon>Oomycota</taxon>
        <taxon>Peronosporomycetes</taxon>
        <taxon>Peronosporales</taxon>
        <taxon>Peronosporaceae</taxon>
        <taxon>Plasmopara</taxon>
    </lineage>
</organism>
<evidence type="ECO:0000313" key="2">
    <source>
        <dbReference type="Proteomes" id="UP000054928"/>
    </source>
</evidence>
<dbReference type="Proteomes" id="UP000054928">
    <property type="component" value="Unassembled WGS sequence"/>
</dbReference>
<dbReference type="EMBL" id="CCYD01003042">
    <property type="protein sequence ID" value="CEG49108.1"/>
    <property type="molecule type" value="Genomic_DNA"/>
</dbReference>
<accession>A0A0P1B5Y6</accession>
<name>A0A0P1B5Y6_PLAHL</name>
<evidence type="ECO:0000313" key="1">
    <source>
        <dbReference type="EMBL" id="CEG49108.1"/>
    </source>
</evidence>
<proteinExistence type="predicted"/>
<keyword evidence="2" id="KW-1185">Reference proteome</keyword>
<dbReference type="GeneID" id="59052960"/>
<sequence>MQFSTFLTTDNYKVLVGMNGKSGIASFLYASRLSCAQQVVFRHLYVCLKYKSKDCIEGNEDI</sequence>
<dbReference type="RefSeq" id="XP_036263483.1">
    <property type="nucleotide sequence ID" value="XM_036407241.1"/>
</dbReference>
<protein>
    <submittedName>
        <fullName evidence="1">Uncharacterized protein</fullName>
    </submittedName>
</protein>
<dbReference type="AlphaFoldDB" id="A0A0P1B5Y6"/>